<organism evidence="2 3">
    <name type="scientific">Ruthenibacterium lactatiformans</name>
    <dbReference type="NCBI Taxonomy" id="1550024"/>
    <lineage>
        <taxon>Bacteria</taxon>
        <taxon>Bacillati</taxon>
        <taxon>Bacillota</taxon>
        <taxon>Clostridia</taxon>
        <taxon>Eubacteriales</taxon>
        <taxon>Oscillospiraceae</taxon>
        <taxon>Ruthenibacterium</taxon>
    </lineage>
</organism>
<reference evidence="2" key="1">
    <citation type="submission" date="2015-02" db="EMBL/GenBank/DDBJ databases">
        <title>A novel member of the family Ruminococcaceae isolated from human feces.</title>
        <authorList>
            <person name="Shkoporov A.N."/>
            <person name="Chaplin A.V."/>
            <person name="Motuzova O.V."/>
            <person name="Kafarskaia L.I."/>
            <person name="Khokhlova E.V."/>
            <person name="Efimov B.A."/>
        </authorList>
    </citation>
    <scope>NUCLEOTIDE SEQUENCE [LARGE SCALE GENOMIC DNA]</scope>
    <source>
        <strain evidence="2">585-1</strain>
    </source>
</reference>
<dbReference type="GO" id="GO:0016987">
    <property type="term" value="F:sigma factor activity"/>
    <property type="evidence" value="ECO:0007669"/>
    <property type="project" value="InterPro"/>
</dbReference>
<dbReference type="Pfam" id="PF08281">
    <property type="entry name" value="Sigma70_r4_2"/>
    <property type="match status" value="1"/>
</dbReference>
<proteinExistence type="predicted"/>
<gene>
    <name evidence="2" type="ORF">TQ39_00165</name>
</gene>
<feature type="domain" description="RNA polymerase sigma factor 70 region 4 type 2" evidence="1">
    <location>
        <begin position="84"/>
        <end position="127"/>
    </location>
</feature>
<dbReference type="InterPro" id="IPR013249">
    <property type="entry name" value="RNA_pol_sigma70_r4_t2"/>
</dbReference>
<dbReference type="GeneID" id="42855051"/>
<dbReference type="AlphaFoldDB" id="A0A0D8J445"/>
<dbReference type="RefSeq" id="WP_050004136.1">
    <property type="nucleotide sequence ID" value="NZ_CAUBPW010000018.1"/>
</dbReference>
<dbReference type="SUPFAM" id="SSF88659">
    <property type="entry name" value="Sigma3 and sigma4 domains of RNA polymerase sigma factors"/>
    <property type="match status" value="1"/>
</dbReference>
<accession>A0A0D8J445</accession>
<protein>
    <recommendedName>
        <fullName evidence="1">RNA polymerase sigma factor 70 region 4 type 2 domain-containing protein</fullName>
    </recommendedName>
</protein>
<evidence type="ECO:0000313" key="2">
    <source>
        <dbReference type="EMBL" id="KJF41286.1"/>
    </source>
</evidence>
<dbReference type="GO" id="GO:0003677">
    <property type="term" value="F:DNA binding"/>
    <property type="evidence" value="ECO:0007669"/>
    <property type="project" value="InterPro"/>
</dbReference>
<name>A0A0D8J445_9FIRM</name>
<evidence type="ECO:0000259" key="1">
    <source>
        <dbReference type="Pfam" id="PF08281"/>
    </source>
</evidence>
<dbReference type="InterPro" id="IPR036388">
    <property type="entry name" value="WH-like_DNA-bd_sf"/>
</dbReference>
<comment type="caution">
    <text evidence="2">The sequence shown here is derived from an EMBL/GenBank/DDBJ whole genome shotgun (WGS) entry which is preliminary data.</text>
</comment>
<dbReference type="CDD" id="cd06171">
    <property type="entry name" value="Sigma70_r4"/>
    <property type="match status" value="1"/>
</dbReference>
<evidence type="ECO:0000313" key="3">
    <source>
        <dbReference type="Proteomes" id="UP000032483"/>
    </source>
</evidence>
<dbReference type="InterPro" id="IPR013324">
    <property type="entry name" value="RNA_pol_sigma_r3/r4-like"/>
</dbReference>
<dbReference type="Gene3D" id="1.10.10.10">
    <property type="entry name" value="Winged helix-like DNA-binding domain superfamily/Winged helix DNA-binding domain"/>
    <property type="match status" value="1"/>
</dbReference>
<keyword evidence="3" id="KW-1185">Reference proteome</keyword>
<sequence>MANTEQYREHIECTFNAFYKIVLYHAALEAYKKLRKKQQFEISLDYLHEFNFEPVTTTDEHFVKYDEPIAFIVRGKTVIVESDTLAAALLRLPKKRREVLFLRYYLGYSDEEISKMCGISRSAVFRRRKIALHLMRKEMEVFENEE</sequence>
<dbReference type="EMBL" id="JXXK01000001">
    <property type="protein sequence ID" value="KJF41286.1"/>
    <property type="molecule type" value="Genomic_DNA"/>
</dbReference>
<dbReference type="GO" id="GO:0006352">
    <property type="term" value="P:DNA-templated transcription initiation"/>
    <property type="evidence" value="ECO:0007669"/>
    <property type="project" value="InterPro"/>
</dbReference>
<dbReference type="Proteomes" id="UP000032483">
    <property type="component" value="Unassembled WGS sequence"/>
</dbReference>